<dbReference type="PIRSF" id="PIRSF026671">
    <property type="entry name" value="AA_dipeptidase"/>
    <property type="match status" value="1"/>
</dbReference>
<keyword evidence="7 9" id="KW-0482">Metalloprotease</keyword>
<dbReference type="GO" id="GO:0160237">
    <property type="term" value="F:D-Ala-D-Ala dipeptidase activity"/>
    <property type="evidence" value="ECO:0007669"/>
    <property type="project" value="UniProtKB-EC"/>
</dbReference>
<dbReference type="HAMAP" id="MF_01924">
    <property type="entry name" value="A_A_dipeptidase"/>
    <property type="match status" value="1"/>
</dbReference>
<keyword evidence="8 10" id="KW-0961">Cell wall biogenesis/degradation</keyword>
<keyword evidence="12" id="KW-1185">Reference proteome</keyword>
<comment type="function">
    <text evidence="9 10">Catalyzes hydrolysis of the D-alanyl-D-alanine dipeptide.</text>
</comment>
<dbReference type="Pfam" id="PF01427">
    <property type="entry name" value="Peptidase_M15"/>
    <property type="match status" value="1"/>
</dbReference>
<dbReference type="GO" id="GO:0006508">
    <property type="term" value="P:proteolysis"/>
    <property type="evidence" value="ECO:0007669"/>
    <property type="project" value="UniProtKB-KW"/>
</dbReference>
<name>A0A3L6ZW66_9HYPH</name>
<organism evidence="11 12">
    <name type="scientific">Xanthobacter tagetidis</name>
    <dbReference type="NCBI Taxonomy" id="60216"/>
    <lineage>
        <taxon>Bacteria</taxon>
        <taxon>Pseudomonadati</taxon>
        <taxon>Pseudomonadota</taxon>
        <taxon>Alphaproteobacteria</taxon>
        <taxon>Hyphomicrobiales</taxon>
        <taxon>Xanthobacteraceae</taxon>
        <taxon>Xanthobacter</taxon>
    </lineage>
</organism>
<dbReference type="GO" id="GO:0008270">
    <property type="term" value="F:zinc ion binding"/>
    <property type="evidence" value="ECO:0007669"/>
    <property type="project" value="UniProtKB-UniRule"/>
</dbReference>
<dbReference type="InterPro" id="IPR000755">
    <property type="entry name" value="A_A_dipeptidase"/>
</dbReference>
<feature type="binding site" evidence="9">
    <location>
        <position position="210"/>
    </location>
    <ligand>
        <name>Zn(2+)</name>
        <dbReference type="ChEBI" id="CHEBI:29105"/>
        <note>catalytic</note>
    </ligand>
</feature>
<evidence type="ECO:0000256" key="3">
    <source>
        <dbReference type="ARBA" id="ARBA00022723"/>
    </source>
</evidence>
<dbReference type="EC" id="3.4.13.22" evidence="9 10"/>
<evidence type="ECO:0000256" key="1">
    <source>
        <dbReference type="ARBA" id="ARBA00001362"/>
    </source>
</evidence>
<dbReference type="GO" id="GO:0071555">
    <property type="term" value="P:cell wall organization"/>
    <property type="evidence" value="ECO:0007669"/>
    <property type="project" value="UniProtKB-KW"/>
</dbReference>
<evidence type="ECO:0000313" key="11">
    <source>
        <dbReference type="EMBL" id="RLP72246.1"/>
    </source>
</evidence>
<keyword evidence="5 9" id="KW-0862">Zinc</keyword>
<comment type="caution">
    <text evidence="11">The sequence shown here is derived from an EMBL/GenBank/DDBJ whole genome shotgun (WGS) entry which is preliminary data.</text>
</comment>
<evidence type="ECO:0000256" key="4">
    <source>
        <dbReference type="ARBA" id="ARBA00022801"/>
    </source>
</evidence>
<comment type="similarity">
    <text evidence="9 10">Belongs to the peptidase M15D family.</text>
</comment>
<gene>
    <name evidence="9" type="primary">ddpX</name>
    <name evidence="11" type="ORF">D9R14_21645</name>
</gene>
<feature type="binding site" evidence="9">
    <location>
        <position position="149"/>
    </location>
    <ligand>
        <name>Zn(2+)</name>
        <dbReference type="ChEBI" id="CHEBI:29105"/>
        <note>catalytic</note>
    </ligand>
</feature>
<evidence type="ECO:0000313" key="12">
    <source>
        <dbReference type="Proteomes" id="UP000269692"/>
    </source>
</evidence>
<dbReference type="SUPFAM" id="SSF55166">
    <property type="entry name" value="Hedgehog/DD-peptidase"/>
    <property type="match status" value="1"/>
</dbReference>
<evidence type="ECO:0000256" key="8">
    <source>
        <dbReference type="ARBA" id="ARBA00023316"/>
    </source>
</evidence>
<dbReference type="EMBL" id="RCTF01000027">
    <property type="protein sequence ID" value="RLP72246.1"/>
    <property type="molecule type" value="Genomic_DNA"/>
</dbReference>
<protein>
    <recommendedName>
        <fullName evidence="9 10">D-alanyl-D-alanine dipeptidase</fullName>
        <shortName evidence="9 10">D-Ala-D-Ala dipeptidase</shortName>
        <ecNumber evidence="9 10">3.4.13.22</ecNumber>
    </recommendedName>
</protein>
<evidence type="ECO:0000256" key="10">
    <source>
        <dbReference type="PIRNR" id="PIRNR026671"/>
    </source>
</evidence>
<evidence type="ECO:0000256" key="2">
    <source>
        <dbReference type="ARBA" id="ARBA00022670"/>
    </source>
</evidence>
<dbReference type="PANTHER" id="PTHR43126:SF1">
    <property type="entry name" value="D-ALANYL-D-ALANINE DIPEPTIDASE"/>
    <property type="match status" value="1"/>
</dbReference>
<dbReference type="CDD" id="cd14817">
    <property type="entry name" value="D-Ala-D-Ala_dipeptidase_VanX"/>
    <property type="match status" value="1"/>
</dbReference>
<dbReference type="Gene3D" id="3.30.1380.10">
    <property type="match status" value="1"/>
</dbReference>
<dbReference type="AlphaFoldDB" id="A0A3L6ZW66"/>
<comment type="catalytic activity">
    <reaction evidence="1 9 10">
        <text>D-alanyl-D-alanine + H2O = 2 D-alanine</text>
        <dbReference type="Rhea" id="RHEA:20661"/>
        <dbReference type="ChEBI" id="CHEBI:15377"/>
        <dbReference type="ChEBI" id="CHEBI:57416"/>
        <dbReference type="ChEBI" id="CHEBI:57822"/>
        <dbReference type="EC" id="3.4.13.22"/>
    </reaction>
</comment>
<evidence type="ECO:0000256" key="5">
    <source>
        <dbReference type="ARBA" id="ARBA00022833"/>
    </source>
</evidence>
<reference evidence="11 12" key="1">
    <citation type="submission" date="2018-10" db="EMBL/GenBank/DDBJ databases">
        <title>Xanthobacter tagetidis genome sequencing and assembly.</title>
        <authorList>
            <person name="Maclea K.S."/>
            <person name="Goen A.E."/>
            <person name="Fatima S.A."/>
        </authorList>
    </citation>
    <scope>NUCLEOTIDE SEQUENCE [LARGE SCALE GENOMIC DNA]</scope>
    <source>
        <strain evidence="11 12">ATCC 700314</strain>
    </source>
</reference>
<keyword evidence="3 9" id="KW-0479">Metal-binding</keyword>
<evidence type="ECO:0000256" key="6">
    <source>
        <dbReference type="ARBA" id="ARBA00022997"/>
    </source>
</evidence>
<dbReference type="Proteomes" id="UP000269692">
    <property type="component" value="Unassembled WGS sequence"/>
</dbReference>
<feature type="binding site" evidence="9">
    <location>
        <position position="142"/>
    </location>
    <ligand>
        <name>Zn(2+)</name>
        <dbReference type="ChEBI" id="CHEBI:29105"/>
        <note>catalytic</note>
    </ligand>
</feature>
<proteinExistence type="inferred from homology"/>
<keyword evidence="2 9" id="KW-0645">Protease</keyword>
<keyword evidence="4 9" id="KW-0378">Hydrolase</keyword>
<dbReference type="InterPro" id="IPR009045">
    <property type="entry name" value="Zn_M74/Hedgehog-like"/>
</dbReference>
<sequence length="228" mass="25273">MDQVVKPAALALGLSTLVPPAEARTDRPAMFVDVAQIVPGVILDVRYFGSDNFVGTRVDGYEAARCFLTRPAAEALAKVAEDARRQGYLLKLFDCYRPARAVAHFARWASDLADEGTKAAYYPDLAKSELFKEGYIASRSGHSRGSTLDLTLVQAATGAEVDMGTPFDLFSPRSWPESDAVTAAQKASRQRLADLMTRHGFVPFAKEWWHFTLKDEPFPTTYFDFPIR</sequence>
<feature type="site" description="Transition state stabilizer" evidence="9">
    <location>
        <position position="97"/>
    </location>
</feature>
<dbReference type="OrthoDB" id="9801430at2"/>
<dbReference type="PANTHER" id="PTHR43126">
    <property type="entry name" value="D-ALANYL-D-ALANINE DIPEPTIDASE"/>
    <property type="match status" value="1"/>
</dbReference>
<evidence type="ECO:0000256" key="9">
    <source>
        <dbReference type="HAMAP-Rule" id="MF_01924"/>
    </source>
</evidence>
<dbReference type="GO" id="GO:0008237">
    <property type="term" value="F:metallopeptidase activity"/>
    <property type="evidence" value="ECO:0007669"/>
    <property type="project" value="UniProtKB-KW"/>
</dbReference>
<feature type="active site" description="Proton donor/acceptor" evidence="9">
    <location>
        <position position="207"/>
    </location>
</feature>
<keyword evidence="6 9" id="KW-0224">Dipeptidase</keyword>
<comment type="cofactor">
    <cofactor evidence="9">
        <name>Zn(2+)</name>
        <dbReference type="ChEBI" id="CHEBI:29105"/>
    </cofactor>
    <text evidence="9">Binds 1 zinc ion per subunit.</text>
</comment>
<evidence type="ECO:0000256" key="7">
    <source>
        <dbReference type="ARBA" id="ARBA00023049"/>
    </source>
</evidence>
<accession>A0A3L6ZW66</accession>